<evidence type="ECO:0000313" key="3">
    <source>
        <dbReference type="Proteomes" id="UP000231673"/>
    </source>
</evidence>
<dbReference type="GO" id="GO:0051604">
    <property type="term" value="P:protein maturation"/>
    <property type="evidence" value="ECO:0007669"/>
    <property type="project" value="TreeGrafter"/>
</dbReference>
<dbReference type="Proteomes" id="UP000231673">
    <property type="component" value="Unassembled WGS sequence"/>
</dbReference>
<dbReference type="EMBL" id="PFGW01000038">
    <property type="protein sequence ID" value="PIW74593.1"/>
    <property type="molecule type" value="Genomic_DNA"/>
</dbReference>
<dbReference type="AlphaFoldDB" id="A0A2M7IDK8"/>
<name>A0A2M7IDK8_9BACT</name>
<evidence type="ECO:0000313" key="2">
    <source>
        <dbReference type="EMBL" id="PIW74593.1"/>
    </source>
</evidence>
<evidence type="ECO:0000256" key="1">
    <source>
        <dbReference type="ARBA" id="ARBA00006018"/>
    </source>
</evidence>
<comment type="caution">
    <text evidence="2">The sequence shown here is derived from an EMBL/GenBank/DDBJ whole genome shotgun (WGS) entry which is preliminary data.</text>
</comment>
<reference evidence="3" key="1">
    <citation type="submission" date="2017-09" db="EMBL/GenBank/DDBJ databases">
        <title>Depth-based differentiation of microbial function through sediment-hosted aquifers and enrichment of novel symbionts in the deep terrestrial subsurface.</title>
        <authorList>
            <person name="Probst A.J."/>
            <person name="Ladd B."/>
            <person name="Jarett J.K."/>
            <person name="Geller-Mcgrath D.E."/>
            <person name="Sieber C.M.K."/>
            <person name="Emerson J.B."/>
            <person name="Anantharaman K."/>
            <person name="Thomas B.C."/>
            <person name="Malmstrom R."/>
            <person name="Stieglmeier M."/>
            <person name="Klingl A."/>
            <person name="Woyke T."/>
            <person name="Ryan C.M."/>
            <person name="Banfield J.F."/>
        </authorList>
    </citation>
    <scope>NUCLEOTIDE SEQUENCE [LARGE SCALE GENOMIC DNA]</scope>
</reference>
<gene>
    <name evidence="2" type="primary">hypC</name>
    <name evidence="2" type="ORF">CO003_01855</name>
</gene>
<dbReference type="InterPro" id="IPR001109">
    <property type="entry name" value="Hydrogenase_HupF/HypC"/>
</dbReference>
<comment type="similarity">
    <text evidence="1">Belongs to the HupF/HypC family.</text>
</comment>
<organism evidence="2 3">
    <name type="scientific">Candidatus Portnoybacteria bacterium CG_4_8_14_3_um_filter_44_15</name>
    <dbReference type="NCBI Taxonomy" id="1974803"/>
    <lineage>
        <taxon>Bacteria</taxon>
        <taxon>Candidatus Portnoyibacteriota</taxon>
    </lineage>
</organism>
<dbReference type="GO" id="GO:1902670">
    <property type="term" value="F:carbon dioxide binding"/>
    <property type="evidence" value="ECO:0007669"/>
    <property type="project" value="TreeGrafter"/>
</dbReference>
<sequence>MCLATPSKVIKIKDDWATVKSGNHAHRVNLSLLKNIRVGDYLLIHDELAINKIPAGDAKKILEMIESHPYRH</sequence>
<dbReference type="Pfam" id="PF01455">
    <property type="entry name" value="HupF_HypC"/>
    <property type="match status" value="1"/>
</dbReference>
<dbReference type="GO" id="GO:0005506">
    <property type="term" value="F:iron ion binding"/>
    <property type="evidence" value="ECO:0007669"/>
    <property type="project" value="TreeGrafter"/>
</dbReference>
<proteinExistence type="inferred from homology"/>
<dbReference type="PANTHER" id="PTHR35177">
    <property type="entry name" value="HYDROGENASE MATURATION FACTOR HYBG"/>
    <property type="match status" value="1"/>
</dbReference>
<accession>A0A2M7IDK8</accession>
<dbReference type="PANTHER" id="PTHR35177:SF2">
    <property type="entry name" value="HYDROGENASE MATURATION FACTOR HYBG"/>
    <property type="match status" value="1"/>
</dbReference>
<dbReference type="PRINTS" id="PR00445">
    <property type="entry name" value="HUPFHYPC"/>
</dbReference>
<protein>
    <submittedName>
        <fullName evidence="2">HypC/HybG/HupF family hydrogenase formation chaperone</fullName>
    </submittedName>
</protein>
<dbReference type="Gene3D" id="2.30.30.140">
    <property type="match status" value="1"/>
</dbReference>
<dbReference type="SUPFAM" id="SSF159127">
    <property type="entry name" value="HupF/HypC-like"/>
    <property type="match status" value="1"/>
</dbReference>
<dbReference type="NCBIfam" id="TIGR00074">
    <property type="entry name" value="hypC_hupF"/>
    <property type="match status" value="1"/>
</dbReference>